<dbReference type="GO" id="GO:0000981">
    <property type="term" value="F:DNA-binding transcription factor activity, RNA polymerase II-specific"/>
    <property type="evidence" value="ECO:0007669"/>
    <property type="project" value="TreeGrafter"/>
</dbReference>
<dbReference type="PANTHER" id="PTHR23235:SF120">
    <property type="entry name" value="KRUPPEL-LIKE FACTOR 15"/>
    <property type="match status" value="1"/>
</dbReference>
<evidence type="ECO:0000313" key="7">
    <source>
        <dbReference type="EMBL" id="KAI9632793.1"/>
    </source>
</evidence>
<evidence type="ECO:0000256" key="4">
    <source>
        <dbReference type="PROSITE-ProRule" id="PRU00042"/>
    </source>
</evidence>
<feature type="compositionally biased region" description="Pro residues" evidence="5">
    <location>
        <begin position="31"/>
        <end position="43"/>
    </location>
</feature>
<dbReference type="GO" id="GO:0000978">
    <property type="term" value="F:RNA polymerase II cis-regulatory region sequence-specific DNA binding"/>
    <property type="evidence" value="ECO:0007669"/>
    <property type="project" value="TreeGrafter"/>
</dbReference>
<keyword evidence="3" id="KW-0862">Zinc</keyword>
<feature type="region of interest" description="Disordered" evidence="5">
    <location>
        <begin position="1"/>
        <end position="83"/>
    </location>
</feature>
<keyword evidence="1" id="KW-0479">Metal-binding</keyword>
<comment type="caution">
    <text evidence="7">The sequence shown here is derived from an EMBL/GenBank/DDBJ whole genome shotgun (WGS) entry which is preliminary data.</text>
</comment>
<dbReference type="SUPFAM" id="SSF57667">
    <property type="entry name" value="beta-beta-alpha zinc fingers"/>
    <property type="match status" value="1"/>
</dbReference>
<dbReference type="PROSITE" id="PS00028">
    <property type="entry name" value="ZINC_FINGER_C2H2_1"/>
    <property type="match status" value="2"/>
</dbReference>
<evidence type="ECO:0000256" key="2">
    <source>
        <dbReference type="ARBA" id="ARBA00022771"/>
    </source>
</evidence>
<gene>
    <name evidence="7" type="ORF">MKK02DRAFT_30526</name>
</gene>
<dbReference type="AlphaFoldDB" id="A0AA38H263"/>
<dbReference type="GeneID" id="77727271"/>
<proteinExistence type="predicted"/>
<dbReference type="PANTHER" id="PTHR23235">
    <property type="entry name" value="KRUEPPEL-LIKE TRANSCRIPTION FACTOR"/>
    <property type="match status" value="1"/>
</dbReference>
<feature type="domain" description="C2H2-type" evidence="6">
    <location>
        <begin position="193"/>
        <end position="222"/>
    </location>
</feature>
<sequence>MQASSSGYFDPSAHYEDPPHAGSGVFQPSVLGPPGPPRPPYLGPPSMASLPLASPAEIDTPRLAPSGIPPSPPDNMPPHLQHGNDERMYQAQLQQDQLMLAIQQQNGGPLVGRPALSLHMDVRQRATPAAGEQIHCLPKDVVDRFCDIYSEYDPELGKQAKRFKCLIADCERVFPRKSAISSHIQTHLDDRPFKCPAENCTKSFVRHHDFNRHMEMHIPKRKHSCNCGKDFARADALARHRRRELFPSCAIDVEQNDLPFPAAGEQAPHSGGPERAVRSQPARHRSGPYTSR</sequence>
<name>A0AA38H263_9TREE</name>
<evidence type="ECO:0000259" key="6">
    <source>
        <dbReference type="PROSITE" id="PS50157"/>
    </source>
</evidence>
<dbReference type="EMBL" id="JAKWFO010000014">
    <property type="protein sequence ID" value="KAI9632793.1"/>
    <property type="molecule type" value="Genomic_DNA"/>
</dbReference>
<feature type="domain" description="C2H2-type" evidence="6">
    <location>
        <begin position="163"/>
        <end position="192"/>
    </location>
</feature>
<evidence type="ECO:0000256" key="1">
    <source>
        <dbReference type="ARBA" id="ARBA00022723"/>
    </source>
</evidence>
<evidence type="ECO:0000256" key="3">
    <source>
        <dbReference type="ARBA" id="ARBA00022833"/>
    </source>
</evidence>
<reference evidence="7" key="1">
    <citation type="journal article" date="2022" name="G3 (Bethesda)">
        <title>High quality genome of the basidiomycete yeast Dioszegia hungarica PDD-24b-2 isolated from cloud water.</title>
        <authorList>
            <person name="Jarrige D."/>
            <person name="Haridas S."/>
            <person name="Bleykasten-Grosshans C."/>
            <person name="Joly M."/>
            <person name="Nadalig T."/>
            <person name="Sancelme M."/>
            <person name="Vuilleumier S."/>
            <person name="Grigoriev I.V."/>
            <person name="Amato P."/>
            <person name="Bringel F."/>
        </authorList>
    </citation>
    <scope>NUCLEOTIDE SEQUENCE</scope>
    <source>
        <strain evidence="7">PDD-24b-2</strain>
    </source>
</reference>
<dbReference type="Pfam" id="PF00096">
    <property type="entry name" value="zf-C2H2"/>
    <property type="match status" value="2"/>
</dbReference>
<evidence type="ECO:0000256" key="5">
    <source>
        <dbReference type="SAM" id="MobiDB-lite"/>
    </source>
</evidence>
<feature type="compositionally biased region" description="Pro residues" evidence="5">
    <location>
        <begin position="67"/>
        <end position="76"/>
    </location>
</feature>
<dbReference type="InterPro" id="IPR036236">
    <property type="entry name" value="Znf_C2H2_sf"/>
</dbReference>
<keyword evidence="2 4" id="KW-0863">Zinc-finger</keyword>
<organism evidence="7 8">
    <name type="scientific">Dioszegia hungarica</name>
    <dbReference type="NCBI Taxonomy" id="4972"/>
    <lineage>
        <taxon>Eukaryota</taxon>
        <taxon>Fungi</taxon>
        <taxon>Dikarya</taxon>
        <taxon>Basidiomycota</taxon>
        <taxon>Agaricomycotina</taxon>
        <taxon>Tremellomycetes</taxon>
        <taxon>Tremellales</taxon>
        <taxon>Bulleribasidiaceae</taxon>
        <taxon>Dioszegia</taxon>
    </lineage>
</organism>
<dbReference type="RefSeq" id="XP_052942570.1">
    <property type="nucleotide sequence ID" value="XM_053088066.1"/>
</dbReference>
<dbReference type="SMART" id="SM00355">
    <property type="entry name" value="ZnF_C2H2"/>
    <property type="match status" value="2"/>
</dbReference>
<protein>
    <recommendedName>
        <fullName evidence="6">C2H2-type domain-containing protein</fullName>
    </recommendedName>
</protein>
<feature type="region of interest" description="Disordered" evidence="5">
    <location>
        <begin position="257"/>
        <end position="292"/>
    </location>
</feature>
<dbReference type="GO" id="GO:0008270">
    <property type="term" value="F:zinc ion binding"/>
    <property type="evidence" value="ECO:0007669"/>
    <property type="project" value="UniProtKB-KW"/>
</dbReference>
<evidence type="ECO:0000313" key="8">
    <source>
        <dbReference type="Proteomes" id="UP001164286"/>
    </source>
</evidence>
<dbReference type="Gene3D" id="3.30.160.60">
    <property type="entry name" value="Classic Zinc Finger"/>
    <property type="match status" value="2"/>
</dbReference>
<accession>A0AA38H263</accession>
<dbReference type="InterPro" id="IPR013087">
    <property type="entry name" value="Znf_C2H2_type"/>
</dbReference>
<keyword evidence="8" id="KW-1185">Reference proteome</keyword>
<dbReference type="Proteomes" id="UP001164286">
    <property type="component" value="Unassembled WGS sequence"/>
</dbReference>
<dbReference type="PROSITE" id="PS50157">
    <property type="entry name" value="ZINC_FINGER_C2H2_2"/>
    <property type="match status" value="2"/>
</dbReference>
<feature type="compositionally biased region" description="Low complexity" evidence="5">
    <location>
        <begin position="44"/>
        <end position="56"/>
    </location>
</feature>